<sequence length="103" mass="11571">MTEAIQTTAHPIGISHFIDGHIPNGRYPNPTTSQETVYLQPTVQLQEVAKGAEVTDQPKQTLCQRLAEDDPTKGIRAWFDRNKATLGWIAGGYLTLRIITRRR</sequence>
<comment type="caution">
    <text evidence="1">The sequence shown here is derived from an EMBL/GenBank/DDBJ whole genome shotgun (WGS) entry which is preliminary data.</text>
</comment>
<proteinExistence type="predicted"/>
<dbReference type="OrthoDB" id="1524542at2"/>
<name>A0A2A2G916_9BACT</name>
<organism evidence="1 2">
    <name type="scientific">Fodinibius salipaludis</name>
    <dbReference type="NCBI Taxonomy" id="2032627"/>
    <lineage>
        <taxon>Bacteria</taxon>
        <taxon>Pseudomonadati</taxon>
        <taxon>Balneolota</taxon>
        <taxon>Balneolia</taxon>
        <taxon>Balneolales</taxon>
        <taxon>Balneolaceae</taxon>
        <taxon>Fodinibius</taxon>
    </lineage>
</organism>
<keyword evidence="2" id="KW-1185">Reference proteome</keyword>
<evidence type="ECO:0000313" key="2">
    <source>
        <dbReference type="Proteomes" id="UP000218831"/>
    </source>
</evidence>
<gene>
    <name evidence="1" type="ORF">CK503_08465</name>
</gene>
<dbReference type="Proteomes" id="UP000218831">
    <property type="component" value="Unassembled WGS sequence"/>
</dbReference>
<reference evidence="1 2" key="1">
    <citation type="submission" date="2017-08" db="EMBL/GenBank/DDBJ databases">
        <title>Aliifodinibius alkalisoli sp. nov., isolated from saline alkaline soil.</title>
        <authorList>
            <person name="Liu D."/>
            <person name="Zhang G."/>
        </authorList>
    </citation>
    <scope>NUCLEOTIDE SEQUENCE [LARGE SCALE GENOMIC DNA]</scope>
    <source>
        <strain evidence="1 2">WN023</strain>
    </source>
</reference>
<protein>
    <submittedName>
        <fullName evidence="1">Uncharacterized protein</fullName>
    </submittedName>
</protein>
<accession>A0A2A2G916</accession>
<dbReference type="EMBL" id="NSKE01000005">
    <property type="protein sequence ID" value="PAU94236.1"/>
    <property type="molecule type" value="Genomic_DNA"/>
</dbReference>
<dbReference type="RefSeq" id="WP_095606367.1">
    <property type="nucleotide sequence ID" value="NZ_NSKE01000005.1"/>
</dbReference>
<dbReference type="AlphaFoldDB" id="A0A2A2G916"/>
<evidence type="ECO:0000313" key="1">
    <source>
        <dbReference type="EMBL" id="PAU94236.1"/>
    </source>
</evidence>